<feature type="compositionally biased region" description="Basic and acidic residues" evidence="10">
    <location>
        <begin position="57"/>
        <end position="73"/>
    </location>
</feature>
<evidence type="ECO:0000256" key="6">
    <source>
        <dbReference type="ARBA" id="ARBA00022691"/>
    </source>
</evidence>
<dbReference type="GO" id="GO:0016433">
    <property type="term" value="F:rRNA (adenine) methyltransferase activity"/>
    <property type="evidence" value="ECO:0007669"/>
    <property type="project" value="TreeGrafter"/>
</dbReference>
<dbReference type="EC" id="2.1.1.-" evidence="9"/>
<evidence type="ECO:0000313" key="11">
    <source>
        <dbReference type="EMBL" id="KAK5111701.1"/>
    </source>
</evidence>
<evidence type="ECO:0000256" key="3">
    <source>
        <dbReference type="ARBA" id="ARBA00022552"/>
    </source>
</evidence>
<dbReference type="Gene3D" id="3.40.50.150">
    <property type="entry name" value="Vaccinia Virus protein VP39"/>
    <property type="match status" value="1"/>
</dbReference>
<gene>
    <name evidence="11" type="ORF">LTR62_004807</name>
</gene>
<keyword evidence="7 9" id="KW-0539">Nucleus</keyword>
<sequence>MFAVKGWSVDNSTLKPQLEVISRRAESKDASTANDGASRKRKRKRNEAPTSQNDDVDVGKLWEQHIEGKDPAKAKKKLLQAKKRQKTDDTEAPGSKHHGKESAREHLAKLKEKKKKKKDASAGGEPSAIDAATSSAVTASVIVKSAPPVPHLPTTAKLTPMQAAMRQKLVSARFRHLNETLYTAPSKTALELFDQNPEMFEDYHSGFRQQVEIWPENPLDDFVAIVQARGKVKPVRLTEKNRKGRPSDAGAEEDSSKPVVLPRTHGTAIIADLGCGDARLAQTLTDNDCINTLNLKIHSFDLHSPSPLVTKADIAHLPLEDGSVDVAVFCLALMGTNWISFIEEAYRVLHWKGELWVAEIKSRFGRVDGKGGKGGGKVVEHSVGSKRKAAVMKKAAEVKQKGDVELNEQVALRTEVDGVETKVVETDVSAFVEVLKRRGFVLKDGDQSIDLRNKMFVKMEFIKAAAPTKGKGVVATTQKPAVAKFAKKKFVDEERDEVDSGDEAKVLKPCLYKVR</sequence>
<dbReference type="FunFam" id="1.10.10.2150:FF:000001">
    <property type="entry name" value="Ribosomal RNA-processing protein 8"/>
    <property type="match status" value="1"/>
</dbReference>
<keyword evidence="3 9" id="KW-0698">rRNA processing</keyword>
<evidence type="ECO:0000256" key="2">
    <source>
        <dbReference type="ARBA" id="ARBA00006301"/>
    </source>
</evidence>
<keyword evidence="4 9" id="KW-0489">Methyltransferase</keyword>
<dbReference type="GO" id="GO:0005730">
    <property type="term" value="C:nucleolus"/>
    <property type="evidence" value="ECO:0007669"/>
    <property type="project" value="UniProtKB-SubCell"/>
</dbReference>
<evidence type="ECO:0000256" key="4">
    <source>
        <dbReference type="ARBA" id="ARBA00022603"/>
    </source>
</evidence>
<comment type="similarity">
    <text evidence="2 9">Belongs to the methyltransferase superfamily. RRP8 family.</text>
</comment>
<dbReference type="AlphaFoldDB" id="A0AAN7YR83"/>
<keyword evidence="6 9" id="KW-0949">S-adenosyl-L-methionine</keyword>
<evidence type="ECO:0000256" key="5">
    <source>
        <dbReference type="ARBA" id="ARBA00022679"/>
    </source>
</evidence>
<feature type="compositionally biased region" description="Basic residues" evidence="10">
    <location>
        <begin position="74"/>
        <end position="85"/>
    </location>
</feature>
<dbReference type="Proteomes" id="UP001310890">
    <property type="component" value="Unassembled WGS sequence"/>
</dbReference>
<dbReference type="PANTHER" id="PTHR12787">
    <property type="entry name" value="RIBOSOMAL RNA-PROCESSING PROTEIN 8"/>
    <property type="match status" value="1"/>
</dbReference>
<reference evidence="11" key="1">
    <citation type="submission" date="2023-08" db="EMBL/GenBank/DDBJ databases">
        <title>Black Yeasts Isolated from many extreme environments.</title>
        <authorList>
            <person name="Coleine C."/>
            <person name="Stajich J.E."/>
            <person name="Selbmann L."/>
        </authorList>
    </citation>
    <scope>NUCLEOTIDE SEQUENCE</scope>
    <source>
        <strain evidence="11">CCFEE 5401</strain>
    </source>
</reference>
<dbReference type="InterPro" id="IPR007823">
    <property type="entry name" value="RRP8"/>
</dbReference>
<evidence type="ECO:0000313" key="12">
    <source>
        <dbReference type="Proteomes" id="UP001310890"/>
    </source>
</evidence>
<name>A0AAN7YR83_9PEZI</name>
<dbReference type="Gene3D" id="1.10.10.2150">
    <property type="entry name" value="Ribosomal RNA-processing protein 8, N-terminal domain"/>
    <property type="match status" value="1"/>
</dbReference>
<dbReference type="Pfam" id="PF05148">
    <property type="entry name" value="Methyltransf_8"/>
    <property type="match status" value="1"/>
</dbReference>
<evidence type="ECO:0000256" key="1">
    <source>
        <dbReference type="ARBA" id="ARBA00004604"/>
    </source>
</evidence>
<evidence type="ECO:0000256" key="8">
    <source>
        <dbReference type="ARBA" id="ARBA00076672"/>
    </source>
</evidence>
<dbReference type="SUPFAM" id="SSF53335">
    <property type="entry name" value="S-adenosyl-L-methionine-dependent methyltransferases"/>
    <property type="match status" value="1"/>
</dbReference>
<dbReference type="InterPro" id="IPR029063">
    <property type="entry name" value="SAM-dependent_MTases_sf"/>
</dbReference>
<feature type="region of interest" description="Disordered" evidence="10">
    <location>
        <begin position="1"/>
        <end position="105"/>
    </location>
</feature>
<dbReference type="GO" id="GO:0042273">
    <property type="term" value="P:ribosomal large subunit biogenesis"/>
    <property type="evidence" value="ECO:0007669"/>
    <property type="project" value="TreeGrafter"/>
</dbReference>
<organism evidence="11 12">
    <name type="scientific">Meristemomyces frigidus</name>
    <dbReference type="NCBI Taxonomy" id="1508187"/>
    <lineage>
        <taxon>Eukaryota</taxon>
        <taxon>Fungi</taxon>
        <taxon>Dikarya</taxon>
        <taxon>Ascomycota</taxon>
        <taxon>Pezizomycotina</taxon>
        <taxon>Dothideomycetes</taxon>
        <taxon>Dothideomycetidae</taxon>
        <taxon>Mycosphaerellales</taxon>
        <taxon>Teratosphaeriaceae</taxon>
        <taxon>Meristemomyces</taxon>
    </lineage>
</organism>
<proteinExistence type="inferred from homology"/>
<feature type="region of interest" description="Disordered" evidence="10">
    <location>
        <begin position="236"/>
        <end position="258"/>
    </location>
</feature>
<comment type="subcellular location">
    <subcellularLocation>
        <location evidence="1 9">Nucleus</location>
        <location evidence="1 9">Nucleolus</location>
    </subcellularLocation>
</comment>
<comment type="caution">
    <text evidence="11">The sequence shown here is derived from an EMBL/GenBank/DDBJ whole genome shotgun (WGS) entry which is preliminary data.</text>
</comment>
<comment type="function">
    <text evidence="9">S-adenosyl-L-methionine-dependent methyltransferase that specifically methylates the N(1) position of adenine in helix 25.1 in 25S rRNA. Required both for ribosomal 40S and 60S subunits biogenesis. Required for efficient pre-rRNA cleavage at site A2.</text>
</comment>
<keyword evidence="5 9" id="KW-0808">Transferase</keyword>
<dbReference type="EMBL" id="JAVRRL010000037">
    <property type="protein sequence ID" value="KAK5111701.1"/>
    <property type="molecule type" value="Genomic_DNA"/>
</dbReference>
<dbReference type="PANTHER" id="PTHR12787:SF0">
    <property type="entry name" value="RIBOSOMAL RNA-PROCESSING PROTEIN 8"/>
    <property type="match status" value="1"/>
</dbReference>
<accession>A0AAN7YR83</accession>
<protein>
    <recommendedName>
        <fullName evidence="8 9">Ribosomal RNA-processing protein 8</fullName>
        <ecNumber evidence="9">2.1.1.-</ecNumber>
    </recommendedName>
</protein>
<evidence type="ECO:0000256" key="7">
    <source>
        <dbReference type="ARBA" id="ARBA00023242"/>
    </source>
</evidence>
<evidence type="ECO:0000256" key="9">
    <source>
        <dbReference type="RuleBase" id="RU365074"/>
    </source>
</evidence>
<dbReference type="InterPro" id="IPR042036">
    <property type="entry name" value="RRP8_N"/>
</dbReference>
<evidence type="ECO:0000256" key="10">
    <source>
        <dbReference type="SAM" id="MobiDB-lite"/>
    </source>
</evidence>